<dbReference type="Pfam" id="PF02630">
    <property type="entry name" value="SCO1-SenC"/>
    <property type="match status" value="1"/>
</dbReference>
<feature type="transmembrane region" description="Helical" evidence="5">
    <location>
        <begin position="264"/>
        <end position="285"/>
    </location>
</feature>
<evidence type="ECO:0000256" key="5">
    <source>
        <dbReference type="SAM" id="Phobius"/>
    </source>
</evidence>
<accession>A0A517NRY5</accession>
<evidence type="ECO:0008006" key="9">
    <source>
        <dbReference type="Google" id="ProtNLM"/>
    </source>
</evidence>
<dbReference type="RefSeq" id="WP_145417466.1">
    <property type="nucleotide sequence ID" value="NZ_CP036526.1"/>
</dbReference>
<gene>
    <name evidence="7" type="ORF">K239x_18570</name>
</gene>
<evidence type="ECO:0000256" key="3">
    <source>
        <dbReference type="PIRSR" id="PIRSR603782-2"/>
    </source>
</evidence>
<dbReference type="GO" id="GO:0046872">
    <property type="term" value="F:metal ion binding"/>
    <property type="evidence" value="ECO:0007669"/>
    <property type="project" value="UniProtKB-KW"/>
</dbReference>
<dbReference type="Gene3D" id="3.40.30.10">
    <property type="entry name" value="Glutaredoxin"/>
    <property type="match status" value="1"/>
</dbReference>
<dbReference type="CDD" id="cd02968">
    <property type="entry name" value="SCO"/>
    <property type="match status" value="1"/>
</dbReference>
<keyword evidence="8" id="KW-1185">Reference proteome</keyword>
<keyword evidence="2" id="KW-0479">Metal-binding</keyword>
<keyword evidence="6" id="KW-0732">Signal</keyword>
<comment type="similarity">
    <text evidence="1">Belongs to the SCO1/2 family.</text>
</comment>
<feature type="disulfide bond" description="Redox-active" evidence="3">
    <location>
        <begin position="102"/>
        <end position="106"/>
    </location>
</feature>
<keyword evidence="5" id="KW-0812">Transmembrane</keyword>
<evidence type="ECO:0000256" key="1">
    <source>
        <dbReference type="ARBA" id="ARBA00010996"/>
    </source>
</evidence>
<keyword evidence="5" id="KW-0472">Membrane</keyword>
<keyword evidence="3" id="KW-1015">Disulfide bond</keyword>
<sequence length="320" mass="35528" precursor="true">MMPDRTGLFALTIRTLATVAVMVTAASVCNCAIAQDQLREGANVELNNTIPFEQRGVTVDQKLGEEVPLNLPLKDSKGNAVKTGYFIDGKKPTIITLNYSNCPMLCNVQLNRLCQSLNKLDLQIGRDFNMLTVSIDPTESTERIRETKQKYVDDLPNQPGAVNGWAFCTARQPIITRLADSVGFRYKYDRANQQYNHPAMLCYVSPDGVISRYSLDINFPPEQMKLALVDAGNGTIGSKVDQFILWCYSYDPDSNSYTPYAWRIMRLGGAATIGLMLACLAPFWIGRKKGPNSIEDQESSDDRDGATVASDRTKPTNLFN</sequence>
<evidence type="ECO:0000313" key="8">
    <source>
        <dbReference type="Proteomes" id="UP000319817"/>
    </source>
</evidence>
<feature type="binding site" evidence="2">
    <location>
        <position position="102"/>
    </location>
    <ligand>
        <name>Cu cation</name>
        <dbReference type="ChEBI" id="CHEBI:23378"/>
    </ligand>
</feature>
<proteinExistence type="inferred from homology"/>
<feature type="region of interest" description="Disordered" evidence="4">
    <location>
        <begin position="291"/>
        <end position="320"/>
    </location>
</feature>
<feature type="signal peptide" evidence="6">
    <location>
        <begin position="1"/>
        <end position="25"/>
    </location>
</feature>
<dbReference type="OrthoDB" id="9786756at2"/>
<keyword evidence="5" id="KW-1133">Transmembrane helix</keyword>
<evidence type="ECO:0000256" key="4">
    <source>
        <dbReference type="SAM" id="MobiDB-lite"/>
    </source>
</evidence>
<keyword evidence="2" id="KW-0186">Copper</keyword>
<dbReference type="EMBL" id="CP036526">
    <property type="protein sequence ID" value="QDT09904.1"/>
    <property type="molecule type" value="Genomic_DNA"/>
</dbReference>
<protein>
    <recommendedName>
        <fullName evidence="9">SCO1/SenC</fullName>
    </recommendedName>
</protein>
<feature type="chain" id="PRO_5021779086" description="SCO1/SenC" evidence="6">
    <location>
        <begin position="26"/>
        <end position="320"/>
    </location>
</feature>
<dbReference type="SUPFAM" id="SSF52833">
    <property type="entry name" value="Thioredoxin-like"/>
    <property type="match status" value="1"/>
</dbReference>
<evidence type="ECO:0000256" key="2">
    <source>
        <dbReference type="PIRSR" id="PIRSR603782-1"/>
    </source>
</evidence>
<name>A0A517NRY5_9BACT</name>
<organism evidence="7 8">
    <name type="scientific">Stieleria marina</name>
    <dbReference type="NCBI Taxonomy" id="1930275"/>
    <lineage>
        <taxon>Bacteria</taxon>
        <taxon>Pseudomonadati</taxon>
        <taxon>Planctomycetota</taxon>
        <taxon>Planctomycetia</taxon>
        <taxon>Pirellulales</taxon>
        <taxon>Pirellulaceae</taxon>
        <taxon>Stieleria</taxon>
    </lineage>
</organism>
<dbReference type="InterPro" id="IPR036249">
    <property type="entry name" value="Thioredoxin-like_sf"/>
</dbReference>
<evidence type="ECO:0000313" key="7">
    <source>
        <dbReference type="EMBL" id="QDT09904.1"/>
    </source>
</evidence>
<dbReference type="Proteomes" id="UP000319817">
    <property type="component" value="Chromosome"/>
</dbReference>
<dbReference type="PANTHER" id="PTHR12151:SF8">
    <property type="entry name" value="THIOREDOXIN DOMAIN-CONTAINING PROTEIN"/>
    <property type="match status" value="1"/>
</dbReference>
<dbReference type="InterPro" id="IPR003782">
    <property type="entry name" value="SCO1/SenC"/>
</dbReference>
<reference evidence="7 8" key="1">
    <citation type="submission" date="2019-02" db="EMBL/GenBank/DDBJ databases">
        <title>Deep-cultivation of Planctomycetes and their phenomic and genomic characterization uncovers novel biology.</title>
        <authorList>
            <person name="Wiegand S."/>
            <person name="Jogler M."/>
            <person name="Boedeker C."/>
            <person name="Pinto D."/>
            <person name="Vollmers J."/>
            <person name="Rivas-Marin E."/>
            <person name="Kohn T."/>
            <person name="Peeters S.H."/>
            <person name="Heuer A."/>
            <person name="Rast P."/>
            <person name="Oberbeckmann S."/>
            <person name="Bunk B."/>
            <person name="Jeske O."/>
            <person name="Meyerdierks A."/>
            <person name="Storesund J.E."/>
            <person name="Kallscheuer N."/>
            <person name="Luecker S."/>
            <person name="Lage O.M."/>
            <person name="Pohl T."/>
            <person name="Merkel B.J."/>
            <person name="Hornburger P."/>
            <person name="Mueller R.-W."/>
            <person name="Bruemmer F."/>
            <person name="Labrenz M."/>
            <person name="Spormann A.M."/>
            <person name="Op den Camp H."/>
            <person name="Overmann J."/>
            <person name="Amann R."/>
            <person name="Jetten M.S.M."/>
            <person name="Mascher T."/>
            <person name="Medema M.H."/>
            <person name="Devos D.P."/>
            <person name="Kaster A.-K."/>
            <person name="Ovreas L."/>
            <person name="Rohde M."/>
            <person name="Galperin M.Y."/>
            <person name="Jogler C."/>
        </authorList>
    </citation>
    <scope>NUCLEOTIDE SEQUENCE [LARGE SCALE GENOMIC DNA]</scope>
    <source>
        <strain evidence="7 8">K23_9</strain>
    </source>
</reference>
<feature type="binding site" evidence="2">
    <location>
        <position position="106"/>
    </location>
    <ligand>
        <name>Cu cation</name>
        <dbReference type="ChEBI" id="CHEBI:23378"/>
    </ligand>
</feature>
<dbReference type="AlphaFoldDB" id="A0A517NRY5"/>
<evidence type="ECO:0000256" key="6">
    <source>
        <dbReference type="SAM" id="SignalP"/>
    </source>
</evidence>
<dbReference type="PANTHER" id="PTHR12151">
    <property type="entry name" value="ELECTRON TRANSPORT PROTIN SCO1/SENC FAMILY MEMBER"/>
    <property type="match status" value="1"/>
</dbReference>